<evidence type="ECO:0000313" key="1">
    <source>
        <dbReference type="EMBL" id="KKM85965.1"/>
    </source>
</evidence>
<dbReference type="AlphaFoldDB" id="A0A0F9NB20"/>
<accession>A0A0F9NB20</accession>
<protein>
    <submittedName>
        <fullName evidence="1">Uncharacterized protein</fullName>
    </submittedName>
</protein>
<reference evidence="1" key="1">
    <citation type="journal article" date="2015" name="Nature">
        <title>Complex archaea that bridge the gap between prokaryotes and eukaryotes.</title>
        <authorList>
            <person name="Spang A."/>
            <person name="Saw J.H."/>
            <person name="Jorgensen S.L."/>
            <person name="Zaremba-Niedzwiedzka K."/>
            <person name="Martijn J."/>
            <person name="Lind A.E."/>
            <person name="van Eijk R."/>
            <person name="Schleper C."/>
            <person name="Guy L."/>
            <person name="Ettema T.J."/>
        </authorList>
    </citation>
    <scope>NUCLEOTIDE SEQUENCE</scope>
</reference>
<sequence>MTVLATDLIYPTGLLRSDQFPGESLLDNVTEKWLPEAVAKAADANPDFKVDAVKDWVYYRGFSSIANRLAGEPDTLAMEGVSRTMSNARIQHFTELAESHKKQFLAAFGTSQIIASKSGHTTSVNTRVKF</sequence>
<proteinExistence type="predicted"/>
<gene>
    <name evidence="1" type="ORF">LCGC14_1283720</name>
</gene>
<name>A0A0F9NB20_9ZZZZ</name>
<dbReference type="EMBL" id="LAZR01007328">
    <property type="protein sequence ID" value="KKM85965.1"/>
    <property type="molecule type" value="Genomic_DNA"/>
</dbReference>
<comment type="caution">
    <text evidence="1">The sequence shown here is derived from an EMBL/GenBank/DDBJ whole genome shotgun (WGS) entry which is preliminary data.</text>
</comment>
<organism evidence="1">
    <name type="scientific">marine sediment metagenome</name>
    <dbReference type="NCBI Taxonomy" id="412755"/>
    <lineage>
        <taxon>unclassified sequences</taxon>
        <taxon>metagenomes</taxon>
        <taxon>ecological metagenomes</taxon>
    </lineage>
</organism>